<organism evidence="1 2">
    <name type="scientific">Populus trichocarpa</name>
    <name type="common">Western balsam poplar</name>
    <name type="synonym">Populus balsamifera subsp. trichocarpa</name>
    <dbReference type="NCBI Taxonomy" id="3694"/>
    <lineage>
        <taxon>Eukaryota</taxon>
        <taxon>Viridiplantae</taxon>
        <taxon>Streptophyta</taxon>
        <taxon>Embryophyta</taxon>
        <taxon>Tracheophyta</taxon>
        <taxon>Spermatophyta</taxon>
        <taxon>Magnoliopsida</taxon>
        <taxon>eudicotyledons</taxon>
        <taxon>Gunneridae</taxon>
        <taxon>Pentapetalae</taxon>
        <taxon>rosids</taxon>
        <taxon>fabids</taxon>
        <taxon>Malpighiales</taxon>
        <taxon>Salicaceae</taxon>
        <taxon>Saliceae</taxon>
        <taxon>Populus</taxon>
    </lineage>
</organism>
<proteinExistence type="predicted"/>
<dbReference type="InParanoid" id="A0A2K1ZL97"/>
<name>A0A2K1ZL97_POPTR</name>
<accession>A0A2K1ZL97</accession>
<dbReference type="AlphaFoldDB" id="A0A2K1ZL97"/>
<gene>
    <name evidence="1" type="ORF">POPTR_008G217400</name>
</gene>
<evidence type="ECO:0000313" key="2">
    <source>
        <dbReference type="Proteomes" id="UP000006729"/>
    </source>
</evidence>
<sequence>MYVLSHNKNLCIVCTTFPTRPNKCELHVKATCSHNILGRHTFSSDKWNLVFLRNTCTHMCTVDSSYTILIYDKLATSINLS</sequence>
<protein>
    <submittedName>
        <fullName evidence="1">Uncharacterized protein</fullName>
    </submittedName>
</protein>
<dbReference type="Proteomes" id="UP000006729">
    <property type="component" value="Chromosome 8"/>
</dbReference>
<evidence type="ECO:0000313" key="1">
    <source>
        <dbReference type="EMBL" id="PNT26050.1"/>
    </source>
</evidence>
<dbReference type="EMBL" id="CM009297">
    <property type="protein sequence ID" value="PNT26050.1"/>
    <property type="molecule type" value="Genomic_DNA"/>
</dbReference>
<reference evidence="1 2" key="1">
    <citation type="journal article" date="2006" name="Science">
        <title>The genome of black cottonwood, Populus trichocarpa (Torr. &amp; Gray).</title>
        <authorList>
            <person name="Tuskan G.A."/>
            <person name="Difazio S."/>
            <person name="Jansson S."/>
            <person name="Bohlmann J."/>
            <person name="Grigoriev I."/>
            <person name="Hellsten U."/>
            <person name="Putnam N."/>
            <person name="Ralph S."/>
            <person name="Rombauts S."/>
            <person name="Salamov A."/>
            <person name="Schein J."/>
            <person name="Sterck L."/>
            <person name="Aerts A."/>
            <person name="Bhalerao R.R."/>
            <person name="Bhalerao R.P."/>
            <person name="Blaudez D."/>
            <person name="Boerjan W."/>
            <person name="Brun A."/>
            <person name="Brunner A."/>
            <person name="Busov V."/>
            <person name="Campbell M."/>
            <person name="Carlson J."/>
            <person name="Chalot M."/>
            <person name="Chapman J."/>
            <person name="Chen G.L."/>
            <person name="Cooper D."/>
            <person name="Coutinho P.M."/>
            <person name="Couturier J."/>
            <person name="Covert S."/>
            <person name="Cronk Q."/>
            <person name="Cunningham R."/>
            <person name="Davis J."/>
            <person name="Degroeve S."/>
            <person name="Dejardin A."/>
            <person name="Depamphilis C."/>
            <person name="Detter J."/>
            <person name="Dirks B."/>
            <person name="Dubchak I."/>
            <person name="Duplessis S."/>
            <person name="Ehlting J."/>
            <person name="Ellis B."/>
            <person name="Gendler K."/>
            <person name="Goodstein D."/>
            <person name="Gribskov M."/>
            <person name="Grimwood J."/>
            <person name="Groover A."/>
            <person name="Gunter L."/>
            <person name="Hamberger B."/>
            <person name="Heinze B."/>
            <person name="Helariutta Y."/>
            <person name="Henrissat B."/>
            <person name="Holligan D."/>
            <person name="Holt R."/>
            <person name="Huang W."/>
            <person name="Islam-Faridi N."/>
            <person name="Jones S."/>
            <person name="Jones-Rhoades M."/>
            <person name="Jorgensen R."/>
            <person name="Joshi C."/>
            <person name="Kangasjarvi J."/>
            <person name="Karlsson J."/>
            <person name="Kelleher C."/>
            <person name="Kirkpatrick R."/>
            <person name="Kirst M."/>
            <person name="Kohler A."/>
            <person name="Kalluri U."/>
            <person name="Larimer F."/>
            <person name="Leebens-Mack J."/>
            <person name="Leple J.C."/>
            <person name="Locascio P."/>
            <person name="Lou Y."/>
            <person name="Lucas S."/>
            <person name="Martin F."/>
            <person name="Montanini B."/>
            <person name="Napoli C."/>
            <person name="Nelson D.R."/>
            <person name="Nelson C."/>
            <person name="Nieminen K."/>
            <person name="Nilsson O."/>
            <person name="Pereda V."/>
            <person name="Peter G."/>
            <person name="Philippe R."/>
            <person name="Pilate G."/>
            <person name="Poliakov A."/>
            <person name="Razumovskaya J."/>
            <person name="Richardson P."/>
            <person name="Rinaldi C."/>
            <person name="Ritland K."/>
            <person name="Rouze P."/>
            <person name="Ryaboy D."/>
            <person name="Schmutz J."/>
            <person name="Schrader J."/>
            <person name="Segerman B."/>
            <person name="Shin H."/>
            <person name="Siddiqui A."/>
            <person name="Sterky F."/>
            <person name="Terry A."/>
            <person name="Tsai C.J."/>
            <person name="Uberbacher E."/>
            <person name="Unneberg P."/>
            <person name="Vahala J."/>
            <person name="Wall K."/>
            <person name="Wessler S."/>
            <person name="Yang G."/>
            <person name="Yin T."/>
            <person name="Douglas C."/>
            <person name="Marra M."/>
            <person name="Sandberg G."/>
            <person name="Van de Peer Y."/>
            <person name="Rokhsar D."/>
        </authorList>
    </citation>
    <scope>NUCLEOTIDE SEQUENCE [LARGE SCALE GENOMIC DNA]</scope>
    <source>
        <strain evidence="2">cv. Nisqually</strain>
    </source>
</reference>
<keyword evidence="2" id="KW-1185">Reference proteome</keyword>